<accession>A0ABY5P1U3</accession>
<dbReference type="InterPro" id="IPR006976">
    <property type="entry name" value="VanZ-like"/>
</dbReference>
<keyword evidence="4" id="KW-1185">Reference proteome</keyword>
<dbReference type="Proteomes" id="UP001058273">
    <property type="component" value="Chromosome"/>
</dbReference>
<dbReference type="RefSeq" id="WP_257700820.1">
    <property type="nucleotide sequence ID" value="NZ_CP102451.1"/>
</dbReference>
<evidence type="ECO:0000259" key="2">
    <source>
        <dbReference type="Pfam" id="PF04892"/>
    </source>
</evidence>
<protein>
    <recommendedName>
        <fullName evidence="2">VanZ-like domain-containing protein</fullName>
    </recommendedName>
</protein>
<evidence type="ECO:0000313" key="4">
    <source>
        <dbReference type="Proteomes" id="UP001058273"/>
    </source>
</evidence>
<name>A0ABY5P1U3_9ENTE</name>
<proteinExistence type="predicted"/>
<dbReference type="EMBL" id="CP102451">
    <property type="protein sequence ID" value="UUV99641.1"/>
    <property type="molecule type" value="Genomic_DNA"/>
</dbReference>
<sequence length="122" mass="14499">MRDSKKEKVLFIGYIVSLIWILLFKFSLSFDDLIVQFNNQSRSINLIPFKESAIVNQRTDLSEIINNVIIFMPFGGLLGINLFIKKLFIESQIMKYKHKNEYRHSKNRYYKVKHSFICTNNT</sequence>
<evidence type="ECO:0000256" key="1">
    <source>
        <dbReference type="SAM" id="Phobius"/>
    </source>
</evidence>
<dbReference type="Pfam" id="PF04892">
    <property type="entry name" value="VanZ"/>
    <property type="match status" value="1"/>
</dbReference>
<reference evidence="3" key="1">
    <citation type="submission" date="2022-08" db="EMBL/GenBank/DDBJ databases">
        <title>Genome sequence of Vagococcus luciliae DSM 112651.</title>
        <authorList>
            <person name="Juan G."/>
            <person name="Anja P."/>
            <person name="Rolf D."/>
            <person name="Kampfer P."/>
            <person name="Vilcinskas A."/>
        </authorList>
    </citation>
    <scope>NUCLEOTIDE SEQUENCE</scope>
    <source>
        <strain evidence="3">G314FT</strain>
    </source>
</reference>
<keyword evidence="1" id="KW-0812">Transmembrane</keyword>
<evidence type="ECO:0000313" key="3">
    <source>
        <dbReference type="EMBL" id="UUV99641.1"/>
    </source>
</evidence>
<gene>
    <name evidence="3" type="ORF">G314FT_18040</name>
</gene>
<reference evidence="3" key="2">
    <citation type="submission" date="2022-08" db="EMBL/GenBank/DDBJ databases">
        <authorList>
            <person name="Poehlein A."/>
            <person name="Guzman J."/>
            <person name="Daniel R."/>
            <person name="Vilcinskas A."/>
        </authorList>
    </citation>
    <scope>NUCLEOTIDE SEQUENCE</scope>
    <source>
        <strain evidence="3">G314FT</strain>
    </source>
</reference>
<organism evidence="3 4">
    <name type="scientific">Vagococcus luciliae</name>
    <dbReference type="NCBI Taxonomy" id="2920380"/>
    <lineage>
        <taxon>Bacteria</taxon>
        <taxon>Bacillati</taxon>
        <taxon>Bacillota</taxon>
        <taxon>Bacilli</taxon>
        <taxon>Lactobacillales</taxon>
        <taxon>Enterococcaceae</taxon>
        <taxon>Vagococcus</taxon>
    </lineage>
</organism>
<keyword evidence="1" id="KW-1133">Transmembrane helix</keyword>
<feature type="transmembrane region" description="Helical" evidence="1">
    <location>
        <begin position="9"/>
        <end position="28"/>
    </location>
</feature>
<keyword evidence="1" id="KW-0472">Membrane</keyword>
<feature type="transmembrane region" description="Helical" evidence="1">
    <location>
        <begin position="64"/>
        <end position="84"/>
    </location>
</feature>
<feature type="domain" description="VanZ-like" evidence="2">
    <location>
        <begin position="11"/>
        <end position="82"/>
    </location>
</feature>